<dbReference type="PANTHER" id="PTHR48094">
    <property type="entry name" value="PROTEIN/NUCLEIC ACID DEGLYCASE DJ-1-RELATED"/>
    <property type="match status" value="1"/>
</dbReference>
<keyword evidence="1" id="KW-0346">Stress response</keyword>
<evidence type="ECO:0000313" key="5">
    <source>
        <dbReference type="EMBL" id="CAK8053935.1"/>
    </source>
</evidence>
<reference evidence="5 6" key="1">
    <citation type="submission" date="2024-01" db="EMBL/GenBank/DDBJ databases">
        <authorList>
            <person name="Botero Cardona J."/>
        </authorList>
    </citation>
    <scope>NUCLEOTIDE SEQUENCE [LARGE SCALE GENOMIC DNA]</scope>
    <source>
        <strain evidence="5 6">LMG 33000</strain>
    </source>
</reference>
<dbReference type="Proteomes" id="UP001314241">
    <property type="component" value="Unassembled WGS sequence"/>
</dbReference>
<keyword evidence="6" id="KW-1185">Reference proteome</keyword>
<dbReference type="Pfam" id="PF01965">
    <property type="entry name" value="DJ-1_PfpI"/>
    <property type="match status" value="1"/>
</dbReference>
<dbReference type="RefSeq" id="WP_349641480.1">
    <property type="nucleotide sequence ID" value="NZ_CAWVOH010000001.1"/>
</dbReference>
<dbReference type="InterPro" id="IPR029062">
    <property type="entry name" value="Class_I_gatase-like"/>
</dbReference>
<proteinExistence type="inferred from homology"/>
<comment type="similarity">
    <text evidence="3">Belongs to the peptidase C56 family. HSP31-like subfamily.</text>
</comment>
<dbReference type="EMBL" id="CAWVOH010000001">
    <property type="protein sequence ID" value="CAK8053935.1"/>
    <property type="molecule type" value="Genomic_DNA"/>
</dbReference>
<feature type="domain" description="DJ-1/PfpI" evidence="4">
    <location>
        <begin position="30"/>
        <end position="222"/>
    </location>
</feature>
<evidence type="ECO:0000256" key="3">
    <source>
        <dbReference type="ARBA" id="ARBA00038493"/>
    </source>
</evidence>
<sequence length="225" mass="24975">MTKVLVVETNVKSYGNRDEATGLWLGESAEFVDEMQKNGIGVDYASPSGGFVPLDPRSMSYLDDATMKLYRDDNFVNNALVNTLKPSQVTPSEYASIYYTGGHGVMWDFPDNKELQTIAEAIYQNNGYVMSVCHGIAGLLNLHDAEGNYLIKNKKITGFTATEEILARKRKVVPFLNQKMVEARGGKYEKKRAYASFAVQDGQFITGQNPFSVRAVANKFIEALS</sequence>
<name>A0ABP0ENV0_9LACO</name>
<dbReference type="PANTHER" id="PTHR48094:SF11">
    <property type="entry name" value="GLUTATHIONE-INDEPENDENT GLYOXALASE HSP31-RELATED"/>
    <property type="match status" value="1"/>
</dbReference>
<dbReference type="Gene3D" id="3.40.50.880">
    <property type="match status" value="1"/>
</dbReference>
<evidence type="ECO:0000259" key="4">
    <source>
        <dbReference type="Pfam" id="PF01965"/>
    </source>
</evidence>
<dbReference type="InterPro" id="IPR002818">
    <property type="entry name" value="DJ-1/PfpI"/>
</dbReference>
<evidence type="ECO:0000256" key="1">
    <source>
        <dbReference type="ARBA" id="ARBA00023016"/>
    </source>
</evidence>
<evidence type="ECO:0000313" key="6">
    <source>
        <dbReference type="Proteomes" id="UP001314241"/>
    </source>
</evidence>
<protein>
    <submittedName>
        <fullName evidence="5">PfpI/YajL/DJ-1 family (Repair of methylglyoxal-glycated proteins and nucleic acids) (YajL)</fullName>
    </submittedName>
</protein>
<keyword evidence="2" id="KW-0456">Lyase</keyword>
<comment type="caution">
    <text evidence="5">The sequence shown here is derived from an EMBL/GenBank/DDBJ whole genome shotgun (WGS) entry which is preliminary data.</text>
</comment>
<evidence type="ECO:0000256" key="2">
    <source>
        <dbReference type="ARBA" id="ARBA00023239"/>
    </source>
</evidence>
<organism evidence="5 6">
    <name type="scientific">Eupransor demetentiae</name>
    <dbReference type="NCBI Taxonomy" id="3109584"/>
    <lineage>
        <taxon>Bacteria</taxon>
        <taxon>Bacillati</taxon>
        <taxon>Bacillota</taxon>
        <taxon>Bacilli</taxon>
        <taxon>Lactobacillales</taxon>
        <taxon>Lactobacillaceae</taxon>
        <taxon>Eupransor</taxon>
    </lineage>
</organism>
<dbReference type="CDD" id="cd03141">
    <property type="entry name" value="GATase1_Hsp31_like"/>
    <property type="match status" value="1"/>
</dbReference>
<dbReference type="InterPro" id="IPR050325">
    <property type="entry name" value="Prot/Nucl_acid_deglycase"/>
</dbReference>
<dbReference type="SUPFAM" id="SSF52317">
    <property type="entry name" value="Class I glutamine amidotransferase-like"/>
    <property type="match status" value="1"/>
</dbReference>
<accession>A0ABP0ENV0</accession>
<gene>
    <name evidence="5" type="ORF">R54876_GBNLAHCA_00494</name>
</gene>